<feature type="compositionally biased region" description="Basic and acidic residues" evidence="1">
    <location>
        <begin position="33"/>
        <end position="61"/>
    </location>
</feature>
<dbReference type="AlphaFoldDB" id="A0A8D1V921"/>
<sequence length="61" mass="7050">DQSPHFTTEETNKTINKMKRKHEAHSVLQKSGHTTDLDRKSMSKCNNNERAEKTSKNKEHG</sequence>
<proteinExistence type="predicted"/>
<name>A0A8D1V921_PIG</name>
<reference evidence="2" key="1">
    <citation type="submission" date="2025-08" db="UniProtKB">
        <authorList>
            <consortium name="Ensembl"/>
        </authorList>
    </citation>
    <scope>IDENTIFICATION</scope>
</reference>
<dbReference type="Proteomes" id="UP000694723">
    <property type="component" value="Unplaced"/>
</dbReference>
<accession>A0A8D1V921</accession>
<evidence type="ECO:0000313" key="2">
    <source>
        <dbReference type="Ensembl" id="ENSSSCP00060020863.1"/>
    </source>
</evidence>
<organism evidence="2 3">
    <name type="scientific">Sus scrofa</name>
    <name type="common">Pig</name>
    <dbReference type="NCBI Taxonomy" id="9823"/>
    <lineage>
        <taxon>Eukaryota</taxon>
        <taxon>Metazoa</taxon>
        <taxon>Chordata</taxon>
        <taxon>Craniata</taxon>
        <taxon>Vertebrata</taxon>
        <taxon>Euteleostomi</taxon>
        <taxon>Mammalia</taxon>
        <taxon>Eutheria</taxon>
        <taxon>Laurasiatheria</taxon>
        <taxon>Artiodactyla</taxon>
        <taxon>Suina</taxon>
        <taxon>Suidae</taxon>
        <taxon>Sus</taxon>
    </lineage>
</organism>
<evidence type="ECO:0000256" key="1">
    <source>
        <dbReference type="SAM" id="MobiDB-lite"/>
    </source>
</evidence>
<feature type="region of interest" description="Disordered" evidence="1">
    <location>
        <begin position="1"/>
        <end position="61"/>
    </location>
</feature>
<evidence type="ECO:0000313" key="3">
    <source>
        <dbReference type="Proteomes" id="UP000694723"/>
    </source>
</evidence>
<dbReference type="Ensembl" id="ENSSSCT00060048736.1">
    <property type="protein sequence ID" value="ENSSSCP00060020863.1"/>
    <property type="gene ID" value="ENSSSCG00060035968.1"/>
</dbReference>
<protein>
    <submittedName>
        <fullName evidence="2">Uncharacterized protein</fullName>
    </submittedName>
</protein>